<dbReference type="InterPro" id="IPR002320">
    <property type="entry name" value="Thr-tRNA-ligase_IIa"/>
</dbReference>
<keyword evidence="3 13" id="KW-0820">tRNA-binding</keyword>
<dbReference type="PROSITE" id="PS51880">
    <property type="entry name" value="TGS"/>
    <property type="match status" value="1"/>
</dbReference>
<evidence type="ECO:0000256" key="4">
    <source>
        <dbReference type="ARBA" id="ARBA00022598"/>
    </source>
</evidence>
<dbReference type="EC" id="6.1.1.3" evidence="13"/>
<dbReference type="GO" id="GO:0005829">
    <property type="term" value="C:cytosol"/>
    <property type="evidence" value="ECO:0007669"/>
    <property type="project" value="TreeGrafter"/>
</dbReference>
<evidence type="ECO:0000313" key="17">
    <source>
        <dbReference type="Proteomes" id="UP000276223"/>
    </source>
</evidence>
<dbReference type="FunFam" id="3.30.54.20:FF:000002">
    <property type="entry name" value="Threonine--tRNA ligase"/>
    <property type="match status" value="1"/>
</dbReference>
<comment type="subcellular location">
    <subcellularLocation>
        <location evidence="13">Cytoplasm</location>
    </subcellularLocation>
</comment>
<dbReference type="InterPro" id="IPR018163">
    <property type="entry name" value="Thr/Ala-tRNA-synth_IIc_edit"/>
</dbReference>
<evidence type="ECO:0000256" key="12">
    <source>
        <dbReference type="ARBA" id="ARBA00049515"/>
    </source>
</evidence>
<gene>
    <name evidence="13" type="primary">thrS</name>
    <name evidence="16" type="ORF">EDC27_0732</name>
</gene>
<keyword evidence="11 13" id="KW-0030">Aminoacyl-tRNA synthetase</keyword>
<evidence type="ECO:0000256" key="1">
    <source>
        <dbReference type="ARBA" id="ARBA00008226"/>
    </source>
</evidence>
<feature type="binding site" evidence="13">
    <location>
        <position position="389"/>
    </location>
    <ligand>
        <name>Zn(2+)</name>
        <dbReference type="ChEBI" id="CHEBI:29105"/>
        <note>catalytic</note>
    </ligand>
</feature>
<keyword evidence="5 13" id="KW-0479">Metal-binding</keyword>
<dbReference type="InterPro" id="IPR006195">
    <property type="entry name" value="aa-tRNA-synth_II"/>
</dbReference>
<dbReference type="SUPFAM" id="SSF55681">
    <property type="entry name" value="Class II aaRS and biotin synthetases"/>
    <property type="match status" value="1"/>
</dbReference>
<name>A0A3N1VFE0_9BACT</name>
<evidence type="ECO:0000256" key="7">
    <source>
        <dbReference type="ARBA" id="ARBA00022833"/>
    </source>
</evidence>
<evidence type="ECO:0000256" key="13">
    <source>
        <dbReference type="HAMAP-Rule" id="MF_00184"/>
    </source>
</evidence>
<dbReference type="Gene3D" id="3.30.54.20">
    <property type="match status" value="1"/>
</dbReference>
<evidence type="ECO:0000256" key="9">
    <source>
        <dbReference type="ARBA" id="ARBA00022884"/>
    </source>
</evidence>
<reference evidence="16 17" key="1">
    <citation type="submission" date="2018-11" db="EMBL/GenBank/DDBJ databases">
        <title>Genomic Encyclopedia of Type Strains, Phase IV (KMG-IV): sequencing the most valuable type-strain genomes for metagenomic binning, comparative biology and taxonomic classification.</title>
        <authorList>
            <person name="Goeker M."/>
        </authorList>
    </citation>
    <scope>NUCLEOTIDE SEQUENCE [LARGE SCALE GENOMIC DNA]</scope>
    <source>
        <strain evidence="16 17">DSM 22027</strain>
    </source>
</reference>
<feature type="domain" description="TGS" evidence="15">
    <location>
        <begin position="4"/>
        <end position="66"/>
    </location>
</feature>
<dbReference type="InterPro" id="IPR036621">
    <property type="entry name" value="Anticodon-bd_dom_sf"/>
</dbReference>
<dbReference type="InterPro" id="IPR004095">
    <property type="entry name" value="TGS"/>
</dbReference>
<dbReference type="NCBIfam" id="TIGR00418">
    <property type="entry name" value="thrS"/>
    <property type="match status" value="1"/>
</dbReference>
<dbReference type="RefSeq" id="WP_123289269.1">
    <property type="nucleotide sequence ID" value="NZ_RJVA01000010.1"/>
</dbReference>
<dbReference type="GO" id="GO:0000049">
    <property type="term" value="F:tRNA binding"/>
    <property type="evidence" value="ECO:0007669"/>
    <property type="project" value="UniProtKB-KW"/>
</dbReference>
<dbReference type="HAMAP" id="MF_00184">
    <property type="entry name" value="Thr_tRNA_synth"/>
    <property type="match status" value="1"/>
</dbReference>
<evidence type="ECO:0000259" key="14">
    <source>
        <dbReference type="PROSITE" id="PS50862"/>
    </source>
</evidence>
<dbReference type="GO" id="GO:0005524">
    <property type="term" value="F:ATP binding"/>
    <property type="evidence" value="ECO:0007669"/>
    <property type="project" value="UniProtKB-UniRule"/>
</dbReference>
<organism evidence="16 17">
    <name type="scientific">Desulfosoma caldarium</name>
    <dbReference type="NCBI Taxonomy" id="610254"/>
    <lineage>
        <taxon>Bacteria</taxon>
        <taxon>Pseudomonadati</taxon>
        <taxon>Thermodesulfobacteriota</taxon>
        <taxon>Syntrophobacteria</taxon>
        <taxon>Syntrophobacterales</taxon>
        <taxon>Syntrophobacteraceae</taxon>
        <taxon>Desulfosoma</taxon>
    </lineage>
</organism>
<protein>
    <recommendedName>
        <fullName evidence="13">Threonine--tRNA ligase</fullName>
        <ecNumber evidence="13">6.1.1.3</ecNumber>
    </recommendedName>
    <alternativeName>
        <fullName evidence="13">Threonyl-tRNA synthetase</fullName>
        <shortName evidence="13">ThrRS</shortName>
    </alternativeName>
</protein>
<dbReference type="Pfam" id="PF00587">
    <property type="entry name" value="tRNA-synt_2b"/>
    <property type="match status" value="1"/>
</dbReference>
<dbReference type="InterPro" id="IPR012675">
    <property type="entry name" value="Beta-grasp_dom_sf"/>
</dbReference>
<dbReference type="InterPro" id="IPR004154">
    <property type="entry name" value="Anticodon-bd"/>
</dbReference>
<dbReference type="GO" id="GO:0004829">
    <property type="term" value="F:threonine-tRNA ligase activity"/>
    <property type="evidence" value="ECO:0007669"/>
    <property type="project" value="UniProtKB-UniRule"/>
</dbReference>
<evidence type="ECO:0000256" key="8">
    <source>
        <dbReference type="ARBA" id="ARBA00022840"/>
    </source>
</evidence>
<dbReference type="CDD" id="cd00860">
    <property type="entry name" value="ThrRS_anticodon"/>
    <property type="match status" value="1"/>
</dbReference>
<keyword evidence="9 13" id="KW-0694">RNA-binding</keyword>
<dbReference type="InterPro" id="IPR045864">
    <property type="entry name" value="aa-tRNA-synth_II/BPL/LPL"/>
</dbReference>
<evidence type="ECO:0000256" key="5">
    <source>
        <dbReference type="ARBA" id="ARBA00022723"/>
    </source>
</evidence>
<keyword evidence="7 13" id="KW-0862">Zinc</keyword>
<dbReference type="CDD" id="cd01667">
    <property type="entry name" value="TGS_ThrRS"/>
    <property type="match status" value="1"/>
</dbReference>
<feature type="domain" description="Aminoacyl-transfer RNA synthetases class-II family profile" evidence="14">
    <location>
        <begin position="237"/>
        <end position="537"/>
    </location>
</feature>
<evidence type="ECO:0000256" key="3">
    <source>
        <dbReference type="ARBA" id="ARBA00022555"/>
    </source>
</evidence>
<dbReference type="Gene3D" id="3.10.20.30">
    <property type="match status" value="1"/>
</dbReference>
<feature type="binding site" evidence="13">
    <location>
        <position position="514"/>
    </location>
    <ligand>
        <name>Zn(2+)</name>
        <dbReference type="ChEBI" id="CHEBI:29105"/>
        <note>catalytic</note>
    </ligand>
</feature>
<dbReference type="Gene3D" id="3.30.980.10">
    <property type="entry name" value="Threonyl-trna Synthetase, Chain A, domain 2"/>
    <property type="match status" value="1"/>
</dbReference>
<comment type="similarity">
    <text evidence="1 13">Belongs to the class-II aminoacyl-tRNA synthetase family.</text>
</comment>
<dbReference type="PANTHER" id="PTHR11451">
    <property type="entry name" value="THREONINE-TRNA LIGASE"/>
    <property type="match status" value="1"/>
</dbReference>
<comment type="cofactor">
    <cofactor evidence="13">
        <name>Zn(2+)</name>
        <dbReference type="ChEBI" id="CHEBI:29105"/>
    </cofactor>
    <text evidence="13">Binds 1 zinc ion per subunit.</text>
</comment>
<dbReference type="InterPro" id="IPR002314">
    <property type="entry name" value="aa-tRNA-synt_IIb"/>
</dbReference>
<dbReference type="SUPFAM" id="SSF55186">
    <property type="entry name" value="ThrRS/AlaRS common domain"/>
    <property type="match status" value="1"/>
</dbReference>
<dbReference type="Gene3D" id="3.40.50.800">
    <property type="entry name" value="Anticodon-binding domain"/>
    <property type="match status" value="1"/>
</dbReference>
<dbReference type="PANTHER" id="PTHR11451:SF44">
    <property type="entry name" value="THREONINE--TRNA LIGASE, CHLOROPLASTIC_MITOCHONDRIAL 2"/>
    <property type="match status" value="1"/>
</dbReference>
<evidence type="ECO:0000256" key="6">
    <source>
        <dbReference type="ARBA" id="ARBA00022741"/>
    </source>
</evidence>
<dbReference type="EMBL" id="RJVA01000010">
    <property type="protein sequence ID" value="ROR01554.1"/>
    <property type="molecule type" value="Genomic_DNA"/>
</dbReference>
<proteinExistence type="inferred from homology"/>
<dbReference type="FunFam" id="3.40.50.800:FF:000001">
    <property type="entry name" value="Threonine--tRNA ligase"/>
    <property type="match status" value="1"/>
</dbReference>
<evidence type="ECO:0000259" key="15">
    <source>
        <dbReference type="PROSITE" id="PS51880"/>
    </source>
</evidence>
<dbReference type="Pfam" id="PF03129">
    <property type="entry name" value="HGTP_anticodon"/>
    <property type="match status" value="1"/>
</dbReference>
<keyword evidence="2 13" id="KW-0963">Cytoplasm</keyword>
<dbReference type="OrthoDB" id="9802304at2"/>
<keyword evidence="10 13" id="KW-0648">Protein biosynthesis</keyword>
<keyword evidence="4 13" id="KW-0436">Ligase</keyword>
<evidence type="ECO:0000256" key="2">
    <source>
        <dbReference type="ARBA" id="ARBA00022490"/>
    </source>
</evidence>
<feature type="region of interest" description="Catalytic" evidence="13">
    <location>
        <begin position="246"/>
        <end position="537"/>
    </location>
</feature>
<keyword evidence="8 13" id="KW-0067">ATP-binding</keyword>
<dbReference type="PRINTS" id="PR01047">
    <property type="entry name" value="TRNASYNTHTHR"/>
</dbReference>
<comment type="caution">
    <text evidence="16">The sequence shown here is derived from an EMBL/GenBank/DDBJ whole genome shotgun (WGS) entry which is preliminary data.</text>
</comment>
<dbReference type="InterPro" id="IPR033728">
    <property type="entry name" value="ThrRS_core"/>
</dbReference>
<comment type="subunit">
    <text evidence="13">Homodimer.</text>
</comment>
<dbReference type="InterPro" id="IPR012947">
    <property type="entry name" value="tRNA_SAD"/>
</dbReference>
<sequence>MAEQAESVRVTFSDGTFVELPKGAAVKDALAQWKKTKNAWVAARLNGKLLDLRAPIEEEGILEPLAAETPEGLEILRHSTSHIMAQAVQELFPGTKIAIGPATESGFYYDFDSSQSFSPEDLEKIEAKMAEIIAAALPFERQEMPREKAIELFRERGEIYKVQLLEELTEPIVSVYRQGTFVDLCRGPHIPDTSYVKAYKLLSLAGAYWRGDERNPMLQRIYGTVFPDKKGLKKYLDFLAEAQRRDHRRLGRELDLFSFSDEVGAGMVIYHPKGAILRHILETFEKKEHLRRGYQIVMGPTLLKTDLWKRSGHFDNYRENMYFTEIEGQSYGIKPMNCLSHMLIYKSRVRSYRDLPIRYFELGTVHRHEKSGVLHGLLRVRQFTQDDAHILCTPEQLHSEIQGIVDFVIEVMGLFGFSYEMEISTRPEKSIGTDEDWERATRALMAALEDKGIPYHICEGEGAFYGPKIDVKLRDALERKWQCATIQCDFTLPERFDLTYVGPDGQRHRPVMLHRVILGAIERFLGVLIEHYAGAFPTWLAPVQAVIVTVTDKQLPFARTVYERLKEAGVRVEIDERSEKLSFKIREAQLQKVPYMLVIGDSEVEAQAVRPRKRDGQQLELMRPEAVIDLLQKECLEGSGGRIGLGAV</sequence>
<keyword evidence="17" id="KW-1185">Reference proteome</keyword>
<dbReference type="InterPro" id="IPR012676">
    <property type="entry name" value="TGS-like"/>
</dbReference>
<dbReference type="Proteomes" id="UP000276223">
    <property type="component" value="Unassembled WGS sequence"/>
</dbReference>
<dbReference type="FunFam" id="3.30.930.10:FF:000002">
    <property type="entry name" value="Threonine--tRNA ligase"/>
    <property type="match status" value="1"/>
</dbReference>
<keyword evidence="6 13" id="KW-0547">Nucleotide-binding</keyword>
<dbReference type="SUPFAM" id="SSF81271">
    <property type="entry name" value="TGS-like"/>
    <property type="match status" value="1"/>
</dbReference>
<comment type="catalytic activity">
    <reaction evidence="12 13">
        <text>tRNA(Thr) + L-threonine + ATP = L-threonyl-tRNA(Thr) + AMP + diphosphate + H(+)</text>
        <dbReference type="Rhea" id="RHEA:24624"/>
        <dbReference type="Rhea" id="RHEA-COMP:9670"/>
        <dbReference type="Rhea" id="RHEA-COMP:9704"/>
        <dbReference type="ChEBI" id="CHEBI:15378"/>
        <dbReference type="ChEBI" id="CHEBI:30616"/>
        <dbReference type="ChEBI" id="CHEBI:33019"/>
        <dbReference type="ChEBI" id="CHEBI:57926"/>
        <dbReference type="ChEBI" id="CHEBI:78442"/>
        <dbReference type="ChEBI" id="CHEBI:78534"/>
        <dbReference type="ChEBI" id="CHEBI:456215"/>
        <dbReference type="EC" id="6.1.1.3"/>
    </reaction>
</comment>
<feature type="binding site" evidence="13">
    <location>
        <position position="338"/>
    </location>
    <ligand>
        <name>Zn(2+)</name>
        <dbReference type="ChEBI" id="CHEBI:29105"/>
        <note>catalytic</note>
    </ligand>
</feature>
<dbReference type="SUPFAM" id="SSF52954">
    <property type="entry name" value="Class II aaRS ABD-related"/>
    <property type="match status" value="1"/>
</dbReference>
<dbReference type="AlphaFoldDB" id="A0A3N1VFE0"/>
<dbReference type="Pfam" id="PF07973">
    <property type="entry name" value="tRNA_SAD"/>
    <property type="match status" value="1"/>
</dbReference>
<evidence type="ECO:0000256" key="11">
    <source>
        <dbReference type="ARBA" id="ARBA00023146"/>
    </source>
</evidence>
<dbReference type="GO" id="GO:0006435">
    <property type="term" value="P:threonyl-tRNA aminoacylation"/>
    <property type="evidence" value="ECO:0007669"/>
    <property type="project" value="UniProtKB-UniRule"/>
</dbReference>
<dbReference type="PROSITE" id="PS50862">
    <property type="entry name" value="AA_TRNA_LIGASE_II"/>
    <property type="match status" value="1"/>
</dbReference>
<dbReference type="Gene3D" id="3.30.930.10">
    <property type="entry name" value="Bira Bifunctional Protein, Domain 2"/>
    <property type="match status" value="1"/>
</dbReference>
<dbReference type="InterPro" id="IPR047246">
    <property type="entry name" value="ThrRS_anticodon"/>
</dbReference>
<accession>A0A3N1VFE0</accession>
<evidence type="ECO:0000256" key="10">
    <source>
        <dbReference type="ARBA" id="ARBA00022917"/>
    </source>
</evidence>
<dbReference type="SMART" id="SM00863">
    <property type="entry name" value="tRNA_SAD"/>
    <property type="match status" value="1"/>
</dbReference>
<dbReference type="CDD" id="cd00771">
    <property type="entry name" value="ThrRS_core"/>
    <property type="match status" value="1"/>
</dbReference>
<dbReference type="FunFam" id="3.30.980.10:FF:000005">
    <property type="entry name" value="Threonyl-tRNA synthetase, mitochondrial"/>
    <property type="match status" value="1"/>
</dbReference>
<dbReference type="GO" id="GO:0046872">
    <property type="term" value="F:metal ion binding"/>
    <property type="evidence" value="ECO:0007669"/>
    <property type="project" value="UniProtKB-KW"/>
</dbReference>
<evidence type="ECO:0000313" key="16">
    <source>
        <dbReference type="EMBL" id="ROR01554.1"/>
    </source>
</evidence>